<organism evidence="2 4">
    <name type="scientific">Paramecium tetraurelia</name>
    <dbReference type="NCBI Taxonomy" id="5888"/>
    <lineage>
        <taxon>Eukaryota</taxon>
        <taxon>Sar</taxon>
        <taxon>Alveolata</taxon>
        <taxon>Ciliophora</taxon>
        <taxon>Intramacronucleata</taxon>
        <taxon>Oligohymenophorea</taxon>
        <taxon>Peniculida</taxon>
        <taxon>Parameciidae</taxon>
        <taxon>Paramecium</taxon>
    </lineage>
</organism>
<dbReference type="KEGG" id="ptm:PTMB.143c"/>
<dbReference type="OMA" id="GHYYREG"/>
<sequence length="441" mass="52989">MSARTQYNEDIQKQLIEVVETYGGKKCKSWTQVARIFELTTGIKVQNTFDLKKKWEMFTNYKEEFSQEELKTLYATGVRCRGRHKAGNEEFFKLTGKKLYVNQYSKMVGNFLLQAIKLLCQSFFNQIKVKYRQLGQERFHSRISYVSIHILLRAVEINRHLDDFLVQELKRSAEKFEQLLLIQAEHHEDERIDRFQHYRKVINRREFKKIAFFLDYVNELKQISINLYQDQVGRHPLLFPQIEENKSSKIYQLLIWENDWQSKYNLFQECAAKSDWEEYSMLIKKNKKNEDNKQLKKKPNQQQQQQQQLQLKQKQKSYEIINSEEIESETNKLKQNSYDLISTATHKVCNNASKQQIKQMDKQELKSFRGHYYREGQIRTKGLTTILFDTDMKSDEEEANQFENIEENRKEFFDKMEELYDYVFGGKANLVSFERSQPIPY</sequence>
<proteinExistence type="predicted"/>
<reference evidence="2 4" key="1">
    <citation type="journal article" date="2004" name="Curr. Biol.">
        <title>High coding density on the largest Paramecium tetraurelia somatic chromosome.</title>
        <authorList>
            <person name="Zagulski M."/>
            <person name="Nowak J.K."/>
            <person name="Le Mouel A."/>
            <person name="Nowacki M."/>
            <person name="Migdalski A."/>
            <person name="Gromadka R."/>
            <person name="Noel B."/>
            <person name="Blanc I."/>
            <person name="Dessen P."/>
            <person name="Wincker P."/>
            <person name="Keller A.M."/>
            <person name="Cohen J."/>
            <person name="Meyer E."/>
            <person name="Sperling L."/>
        </authorList>
    </citation>
    <scope>NUCLEOTIDE SEQUENCE [LARGE SCALE GENOMIC DNA]</scope>
    <source>
        <strain evidence="2 4">Stock d4-2</strain>
    </source>
</reference>
<evidence type="ECO:0000313" key="4">
    <source>
        <dbReference type="Proteomes" id="UP000000600"/>
    </source>
</evidence>
<reference evidence="2" key="4">
    <citation type="submission" date="2006-11" db="EMBL/GenBank/DDBJ databases">
        <title>Paramecium megabase sequencing project.</title>
        <authorList>
            <person name="Nowak J.K."/>
            <person name="Migdalski A."/>
            <person name="Gromadka R."/>
            <person name="Zagulski M."/>
        </authorList>
    </citation>
    <scope>NUCLEOTIDE SEQUENCE</scope>
    <source>
        <strain evidence="2">Stock d4-2</strain>
    </source>
</reference>
<evidence type="ECO:0000313" key="2">
    <source>
        <dbReference type="EMBL" id="CAH03341.1"/>
    </source>
</evidence>
<feature type="region of interest" description="Disordered" evidence="1">
    <location>
        <begin position="289"/>
        <end position="311"/>
    </location>
</feature>
<dbReference type="RefSeq" id="XP_001423351.1">
    <property type="nucleotide sequence ID" value="XM_001423314.1"/>
</dbReference>
<feature type="compositionally biased region" description="Low complexity" evidence="1">
    <location>
        <begin position="300"/>
        <end position="311"/>
    </location>
</feature>
<reference evidence="3 4" key="2">
    <citation type="journal article" date="2006" name="Nature">
        <title>Global trends of whole-genome duplications revealed by the ciliate Paramecium tetraurelia.</title>
        <authorList>
            <consortium name="Genoscope"/>
            <person name="Aury J.-M."/>
            <person name="Jaillon O."/>
            <person name="Duret L."/>
            <person name="Noel B."/>
            <person name="Jubin C."/>
            <person name="Porcel B.M."/>
            <person name="Segurens B."/>
            <person name="Daubin V."/>
            <person name="Anthouard V."/>
            <person name="Aiach N."/>
            <person name="Arnaiz O."/>
            <person name="Billaut A."/>
            <person name="Beisson J."/>
            <person name="Blanc I."/>
            <person name="Bouhouche K."/>
            <person name="Camara F."/>
            <person name="Duharcourt S."/>
            <person name="Guigo R."/>
            <person name="Gogendeau D."/>
            <person name="Katinka M."/>
            <person name="Keller A.-M."/>
            <person name="Kissmehl R."/>
            <person name="Klotz C."/>
            <person name="Koll F."/>
            <person name="Le Moue A."/>
            <person name="Lepere C."/>
            <person name="Malinsky S."/>
            <person name="Nowacki M."/>
            <person name="Nowak J.K."/>
            <person name="Plattner H."/>
            <person name="Poulain J."/>
            <person name="Ruiz F."/>
            <person name="Serrano V."/>
            <person name="Zagulski M."/>
            <person name="Dessen P."/>
            <person name="Betermier M."/>
            <person name="Weissenbach J."/>
            <person name="Scarpelli C."/>
            <person name="Schachter V."/>
            <person name="Sperling L."/>
            <person name="Meyer E."/>
            <person name="Cohen J."/>
            <person name="Wincker P."/>
        </authorList>
    </citation>
    <scope>NUCLEOTIDE SEQUENCE [LARGE SCALE GENOMIC DNA]</scope>
    <source>
        <strain evidence="3 4">Stock d4-2</strain>
    </source>
</reference>
<dbReference type="EMBL" id="CT867985">
    <property type="protein sequence ID" value="CAK55953.1"/>
    <property type="molecule type" value="Genomic_DNA"/>
</dbReference>
<protein>
    <submittedName>
        <fullName evidence="3">Chromosome undetermined scaffold_1, whole genome shotgun sequence</fullName>
    </submittedName>
</protein>
<gene>
    <name evidence="3" type="ORF">GSPATT00000388001</name>
    <name evidence="2" type="ORF">PTMB.143c</name>
</gene>
<evidence type="ECO:0000256" key="1">
    <source>
        <dbReference type="SAM" id="MobiDB-lite"/>
    </source>
</evidence>
<dbReference type="KEGG" id="ptm:GSPATT00000388001"/>
<name>Q6BG79_PARTE</name>
<dbReference type="HOGENOM" id="CLU_638532_0_0_1"/>
<dbReference type="AlphaFoldDB" id="Q6BG79"/>
<dbReference type="Proteomes" id="UP000000600">
    <property type="component" value="Unassembled WGS sequence"/>
</dbReference>
<keyword evidence="4" id="KW-1185">Reference proteome</keyword>
<evidence type="ECO:0000313" key="3">
    <source>
        <dbReference type="EMBL" id="CAK55953.1"/>
    </source>
</evidence>
<dbReference type="GeneID" id="5009135"/>
<dbReference type="RefSeq" id="XP_001346968.1">
    <property type="nucleotide sequence ID" value="XM_001346932.1"/>
</dbReference>
<reference evidence="3" key="3">
    <citation type="submission" date="2006-03" db="EMBL/GenBank/DDBJ databases">
        <authorList>
            <consortium name="Genoscope"/>
        </authorList>
    </citation>
    <scope>NUCLEOTIDE SEQUENCE</scope>
    <source>
        <strain evidence="3">Stock d4-2</strain>
    </source>
</reference>
<dbReference type="GeneID" id="79573794"/>
<dbReference type="InParanoid" id="Q6BG79"/>
<dbReference type="EMBL" id="CR548612">
    <property type="protein sequence ID" value="CAH03341.1"/>
    <property type="molecule type" value="Genomic_DNA"/>
</dbReference>
<dbReference type="OrthoDB" id="298002at2759"/>
<accession>Q6BG79</accession>